<gene>
    <name evidence="1" type="ORF">L3Q82_016901</name>
</gene>
<dbReference type="Proteomes" id="UP000831701">
    <property type="component" value="Chromosome 2"/>
</dbReference>
<comment type="caution">
    <text evidence="1">The sequence shown here is derived from an EMBL/GenBank/DDBJ whole genome shotgun (WGS) entry which is preliminary data.</text>
</comment>
<protein>
    <submittedName>
        <fullName evidence="1">Uncharacterized protein</fullName>
    </submittedName>
</protein>
<accession>A0ACB8X8K4</accession>
<keyword evidence="2" id="KW-1185">Reference proteome</keyword>
<dbReference type="EMBL" id="CM041532">
    <property type="protein sequence ID" value="KAI3376443.1"/>
    <property type="molecule type" value="Genomic_DNA"/>
</dbReference>
<sequence length="121" mass="12857">MLCRTPTIPSTSLLTPLPSKLFLEPVYRSAFASFRSFTITGFSNGSIINSGDLRFASTSVPNNTAIANTLINAASNITAFNIDTTSISVNGTQVSSGVSYKISLITASFLVLLSWLLSSQQ</sequence>
<proteinExistence type="predicted"/>
<name>A0ACB8X8K4_9TELE</name>
<evidence type="ECO:0000313" key="1">
    <source>
        <dbReference type="EMBL" id="KAI3376443.1"/>
    </source>
</evidence>
<evidence type="ECO:0000313" key="2">
    <source>
        <dbReference type="Proteomes" id="UP000831701"/>
    </source>
</evidence>
<reference evidence="1" key="1">
    <citation type="submission" date="2022-04" db="EMBL/GenBank/DDBJ databases">
        <title>Jade perch genome.</title>
        <authorList>
            <person name="Chao B."/>
        </authorList>
    </citation>
    <scope>NUCLEOTIDE SEQUENCE</scope>
    <source>
        <strain evidence="1">CB-2022</strain>
    </source>
</reference>
<organism evidence="1 2">
    <name type="scientific">Scortum barcoo</name>
    <name type="common">barcoo grunter</name>
    <dbReference type="NCBI Taxonomy" id="214431"/>
    <lineage>
        <taxon>Eukaryota</taxon>
        <taxon>Metazoa</taxon>
        <taxon>Chordata</taxon>
        <taxon>Craniata</taxon>
        <taxon>Vertebrata</taxon>
        <taxon>Euteleostomi</taxon>
        <taxon>Actinopterygii</taxon>
        <taxon>Neopterygii</taxon>
        <taxon>Teleostei</taxon>
        <taxon>Neoteleostei</taxon>
        <taxon>Acanthomorphata</taxon>
        <taxon>Eupercaria</taxon>
        <taxon>Centrarchiformes</taxon>
        <taxon>Terapontoidei</taxon>
        <taxon>Terapontidae</taxon>
        <taxon>Scortum</taxon>
    </lineage>
</organism>